<comment type="caution">
    <text evidence="3">The sequence shown here is derived from an EMBL/GenBank/DDBJ whole genome shotgun (WGS) entry which is preliminary data.</text>
</comment>
<dbReference type="PANTHER" id="PTHR15881:SF2">
    <property type="entry name" value="MARGINAL ZONE B- AND B1-CELL-SPECIFIC PROTEIN"/>
    <property type="match status" value="1"/>
</dbReference>
<name>A0AAD8GAF5_ACIOX</name>
<evidence type="ECO:0000313" key="4">
    <source>
        <dbReference type="Proteomes" id="UP001230051"/>
    </source>
</evidence>
<sequence>MRAVFSLHFLILSALYGLFTADEQHENIVLKEPDSSGTIRFTSPKLNAEDEHSDHMPGYLKCDACKAIAFQMKDYLVKAESKRTAVKGKGAALSESEYVDTLEQCCSQKWEQYGLKEVHGFKRLSGPGLETADKMGMVMYGGPWPKRLFKMCQSYLGEYDETEIYQKYRSDPDSLEDFFCYANGGVCKKPSKTKKRDLSRNEL</sequence>
<dbReference type="InterPro" id="IPR052682">
    <property type="entry name" value="MZB1"/>
</dbReference>
<evidence type="ECO:0000313" key="3">
    <source>
        <dbReference type="EMBL" id="KAK1170718.1"/>
    </source>
</evidence>
<feature type="signal peptide" evidence="1">
    <location>
        <begin position="1"/>
        <end position="21"/>
    </location>
</feature>
<keyword evidence="4" id="KW-1185">Reference proteome</keyword>
<proteinExistence type="predicted"/>
<dbReference type="Proteomes" id="UP001230051">
    <property type="component" value="Unassembled WGS sequence"/>
</dbReference>
<reference evidence="3" key="1">
    <citation type="submission" date="2022-02" db="EMBL/GenBank/DDBJ databases">
        <title>Atlantic sturgeon de novo genome assembly.</title>
        <authorList>
            <person name="Stock M."/>
            <person name="Klopp C."/>
            <person name="Guiguen Y."/>
            <person name="Cabau C."/>
            <person name="Parinello H."/>
            <person name="Santidrian Yebra-Pimentel E."/>
            <person name="Kuhl H."/>
            <person name="Dirks R.P."/>
            <person name="Guessner J."/>
            <person name="Wuertz S."/>
            <person name="Du K."/>
            <person name="Schartl M."/>
        </authorList>
    </citation>
    <scope>NUCLEOTIDE SEQUENCE</scope>
    <source>
        <strain evidence="3">STURGEONOMICS-FGT-2020</strain>
        <tissue evidence="3">Whole blood</tissue>
    </source>
</reference>
<evidence type="ECO:0000259" key="2">
    <source>
        <dbReference type="Pfam" id="PF11938"/>
    </source>
</evidence>
<keyword evidence="1" id="KW-0732">Signal</keyword>
<accession>A0AAD8GAF5</accession>
<protein>
    <submittedName>
        <fullName evidence="3">Marginal zone B- and B1-cell-specific protein-like</fullName>
    </submittedName>
</protein>
<dbReference type="GO" id="GO:0034663">
    <property type="term" value="C:endoplasmic reticulum chaperone complex"/>
    <property type="evidence" value="ECO:0007669"/>
    <property type="project" value="TreeGrafter"/>
</dbReference>
<organism evidence="3 4">
    <name type="scientific">Acipenser oxyrinchus oxyrinchus</name>
    <dbReference type="NCBI Taxonomy" id="40147"/>
    <lineage>
        <taxon>Eukaryota</taxon>
        <taxon>Metazoa</taxon>
        <taxon>Chordata</taxon>
        <taxon>Craniata</taxon>
        <taxon>Vertebrata</taxon>
        <taxon>Euteleostomi</taxon>
        <taxon>Actinopterygii</taxon>
        <taxon>Chondrostei</taxon>
        <taxon>Acipenseriformes</taxon>
        <taxon>Acipenseridae</taxon>
        <taxon>Acipenser</taxon>
    </lineage>
</organism>
<dbReference type="AlphaFoldDB" id="A0AAD8GAF5"/>
<evidence type="ECO:0000256" key="1">
    <source>
        <dbReference type="SAM" id="SignalP"/>
    </source>
</evidence>
<dbReference type="PANTHER" id="PTHR15881">
    <property type="entry name" value="MARGINAL ZONE B- AND B1-CELL-SPECIFIC PROTEIN"/>
    <property type="match status" value="1"/>
</dbReference>
<dbReference type="EMBL" id="JAGXEW010000006">
    <property type="protein sequence ID" value="KAK1170718.1"/>
    <property type="molecule type" value="Genomic_DNA"/>
</dbReference>
<dbReference type="GO" id="GO:0005576">
    <property type="term" value="C:extracellular region"/>
    <property type="evidence" value="ECO:0007669"/>
    <property type="project" value="TreeGrafter"/>
</dbReference>
<feature type="domain" description="DUF3456" evidence="2">
    <location>
        <begin position="61"/>
        <end position="187"/>
    </location>
</feature>
<dbReference type="InterPro" id="IPR021852">
    <property type="entry name" value="DUF3456"/>
</dbReference>
<dbReference type="Pfam" id="PF11938">
    <property type="entry name" value="DUF3456"/>
    <property type="match status" value="1"/>
</dbReference>
<feature type="chain" id="PRO_5042152370" evidence="1">
    <location>
        <begin position="22"/>
        <end position="203"/>
    </location>
</feature>
<gene>
    <name evidence="3" type="primary">Mzb1</name>
    <name evidence="3" type="ORF">AOXY_G7639</name>
</gene>
<dbReference type="GO" id="GO:0030888">
    <property type="term" value="P:regulation of B cell proliferation"/>
    <property type="evidence" value="ECO:0007669"/>
    <property type="project" value="TreeGrafter"/>
</dbReference>